<protein>
    <recommendedName>
        <fullName evidence="4">Lipoprotein</fullName>
    </recommendedName>
</protein>
<organism evidence="2 3">
    <name type="scientific">Pseudoalteromonas byunsanensis</name>
    <dbReference type="NCBI Taxonomy" id="327939"/>
    <lineage>
        <taxon>Bacteria</taxon>
        <taxon>Pseudomonadati</taxon>
        <taxon>Pseudomonadota</taxon>
        <taxon>Gammaproteobacteria</taxon>
        <taxon>Alteromonadales</taxon>
        <taxon>Pseudoalteromonadaceae</taxon>
        <taxon>Pseudoalteromonas</taxon>
    </lineage>
</organism>
<proteinExistence type="predicted"/>
<comment type="caution">
    <text evidence="2">The sequence shown here is derived from an EMBL/GenBank/DDBJ whole genome shotgun (WGS) entry which is preliminary data.</text>
</comment>
<accession>A0A1S1NAU7</accession>
<dbReference type="Proteomes" id="UP000180253">
    <property type="component" value="Unassembled WGS sequence"/>
</dbReference>
<gene>
    <name evidence="2" type="ORF">BIW53_04135</name>
</gene>
<reference evidence="2 3" key="1">
    <citation type="submission" date="2016-10" db="EMBL/GenBank/DDBJ databases">
        <title>Pseudoalteromonas amylolytica sp. nov., isolated from the surface seawater.</title>
        <authorList>
            <person name="Wu Y.-H."/>
            <person name="Cheng H."/>
            <person name="Jin X.-B."/>
            <person name="Wang C.-S."/>
            <person name="Xu X.-W."/>
        </authorList>
    </citation>
    <scope>NUCLEOTIDE SEQUENCE [LARGE SCALE GENOMIC DNA]</scope>
    <source>
        <strain evidence="2 3">JCM 12483</strain>
    </source>
</reference>
<feature type="chain" id="PRO_5010233054" description="Lipoprotein" evidence="1">
    <location>
        <begin position="19"/>
        <end position="703"/>
    </location>
</feature>
<evidence type="ECO:0000313" key="2">
    <source>
        <dbReference type="EMBL" id="OHU96525.1"/>
    </source>
</evidence>
<feature type="signal peptide" evidence="1">
    <location>
        <begin position="1"/>
        <end position="18"/>
    </location>
</feature>
<dbReference type="OrthoDB" id="6295546at2"/>
<dbReference type="AlphaFoldDB" id="A0A1S1NAU7"/>
<dbReference type="RefSeq" id="WP_070990554.1">
    <property type="nucleotide sequence ID" value="NZ_CBCSHD010000001.1"/>
</dbReference>
<evidence type="ECO:0008006" key="4">
    <source>
        <dbReference type="Google" id="ProtNLM"/>
    </source>
</evidence>
<dbReference type="PROSITE" id="PS51257">
    <property type="entry name" value="PROKAR_LIPOPROTEIN"/>
    <property type="match status" value="1"/>
</dbReference>
<evidence type="ECO:0000256" key="1">
    <source>
        <dbReference type="SAM" id="SignalP"/>
    </source>
</evidence>
<name>A0A1S1NAU7_9GAMM</name>
<dbReference type="STRING" id="327939.BIW53_04135"/>
<dbReference type="EMBL" id="MNAN01000026">
    <property type="protein sequence ID" value="OHU96525.1"/>
    <property type="molecule type" value="Genomic_DNA"/>
</dbReference>
<sequence>MRIILLICALALTGCAHTNPPIERNEVDINLDNLQVDISVIGRTSTLNHIDIAFLGKTVPRTYSDGKIGNSRGYNWWASKHFALKSDLPEQKVRLYLELLEMSYPHYVELFSMEPKNINKQRIAVVYGSSRTRVKEAMLDDGFLRGIHENAGGETMFYNRAGYNFPSHREHHQRYIVIHETMHAFHMALNGHSTWAPNWITEGLADSIASHVYDPDKKQLTVMVFDRAPMNYIITGLEQYQQGNSPSIEEINDDPALKRGLNFFIVHFLMNDPMRQLYFKRYLTELMKLNPHSQKTLPVANKLLKTVFSDWQKLEREFAQFVANIKPTFNIISGPWEQDGNAYWLRSDHAQTLHQLDIFPSAQLNHPVMDFPKASLPFALHDKNWDLAAKIDFEPSQLHRGEIGLSLYHTSSNANASLTLIDGNRLTLRFSDIASKTQTLALTPNMNADIVAGSALSLALQQHSNQLLVKLSTETKTQAMVFTLPNNFTVNPNKLSLLGKGMNHKVTPYIQAHTFELPELSANNANPWYFDTADELLALLNQCAQYQAYIKNCKSKLEQVVPQLQNPQQHAQLKRDIARLSKDWSQQLPDDAELITNYKIQSSSESFDGVYLNVNHDDALSIKITGPYSGETHGTLEVSFYSFEKATNSQQLWSEKIEIAPYEAKLWEPNIKNINKLKQGLLVVSAVMEVDGEPIKLLKSIAL</sequence>
<evidence type="ECO:0000313" key="3">
    <source>
        <dbReference type="Proteomes" id="UP000180253"/>
    </source>
</evidence>
<keyword evidence="3" id="KW-1185">Reference proteome</keyword>
<keyword evidence="1" id="KW-0732">Signal</keyword>